<name>A0ABY1PDN7_9RHOB</name>
<evidence type="ECO:0000256" key="1">
    <source>
        <dbReference type="SAM" id="Phobius"/>
    </source>
</evidence>
<feature type="transmembrane region" description="Helical" evidence="1">
    <location>
        <begin position="40"/>
        <end position="65"/>
    </location>
</feature>
<dbReference type="Proteomes" id="UP001157961">
    <property type="component" value="Unassembled WGS sequence"/>
</dbReference>
<reference evidence="2 3" key="1">
    <citation type="submission" date="2017-05" db="EMBL/GenBank/DDBJ databases">
        <authorList>
            <person name="Varghese N."/>
            <person name="Submissions S."/>
        </authorList>
    </citation>
    <scope>NUCLEOTIDE SEQUENCE [LARGE SCALE GENOMIC DNA]</scope>
    <source>
        <strain evidence="2 3">DSM 29734</strain>
    </source>
</reference>
<organism evidence="2 3">
    <name type="scientific">Shimia sagamensis</name>
    <dbReference type="NCBI Taxonomy" id="1566352"/>
    <lineage>
        <taxon>Bacteria</taxon>
        <taxon>Pseudomonadati</taxon>
        <taxon>Pseudomonadota</taxon>
        <taxon>Alphaproteobacteria</taxon>
        <taxon>Rhodobacterales</taxon>
        <taxon>Roseobacteraceae</taxon>
    </lineage>
</organism>
<gene>
    <name evidence="2" type="ORF">SAMN06265373_10899</name>
</gene>
<protein>
    <submittedName>
        <fullName evidence="2">Uncharacterized protein</fullName>
    </submittedName>
</protein>
<dbReference type="RefSeq" id="WP_283427401.1">
    <property type="nucleotide sequence ID" value="NZ_FXTY01000008.1"/>
</dbReference>
<keyword evidence="3" id="KW-1185">Reference proteome</keyword>
<comment type="caution">
    <text evidence="2">The sequence shown here is derived from an EMBL/GenBank/DDBJ whole genome shotgun (WGS) entry which is preliminary data.</text>
</comment>
<keyword evidence="1" id="KW-0812">Transmembrane</keyword>
<keyword evidence="1" id="KW-0472">Membrane</keyword>
<accession>A0ABY1PDN7</accession>
<evidence type="ECO:0000313" key="2">
    <source>
        <dbReference type="EMBL" id="SMP31924.1"/>
    </source>
</evidence>
<evidence type="ECO:0000313" key="3">
    <source>
        <dbReference type="Proteomes" id="UP001157961"/>
    </source>
</evidence>
<proteinExistence type="predicted"/>
<feature type="transmembrane region" description="Helical" evidence="1">
    <location>
        <begin position="6"/>
        <end position="28"/>
    </location>
</feature>
<dbReference type="EMBL" id="FXTY01000008">
    <property type="protein sequence ID" value="SMP31924.1"/>
    <property type="molecule type" value="Genomic_DNA"/>
</dbReference>
<sequence>METIQALIQQSAGVGAGIAFGSAVGFGLRKMRLGNSDGLISGSVFVTSAVCGLVAMAAMMAISYVGGF</sequence>
<keyword evidence="1" id="KW-1133">Transmembrane helix</keyword>